<evidence type="ECO:0000313" key="3">
    <source>
        <dbReference type="Proteomes" id="UP000561066"/>
    </source>
</evidence>
<sequence>MIQALGILIVCLMCVQYACAQTMLLRATREPVGTVMVGQTVHIFADVLFPDEMAYPPRVASPRVEGAQVLRFESQATTMGPGLSLEAIVPPGFDPAEPIVASPDVTLTESWAPFPSGTFHVGDALKRVVTRRATDVPGLALAALDFVAPHISARRAAWGGAERIAFRNLERACRTAEPKATFRALQRWIACRVGESSSPQLNAQTAILERHLFGPSRGRNRGDARRLGQAAQLLRRQRHHRKTINALPPLNPTS</sequence>
<accession>A0A7W4J5T7</accession>
<dbReference type="Proteomes" id="UP000561066">
    <property type="component" value="Unassembled WGS sequence"/>
</dbReference>
<feature type="domain" description="DUF7939" evidence="1">
    <location>
        <begin position="163"/>
        <end position="237"/>
    </location>
</feature>
<dbReference type="RefSeq" id="WP_182941813.1">
    <property type="nucleotide sequence ID" value="NZ_JABEQH010000005.1"/>
</dbReference>
<proteinExistence type="predicted"/>
<keyword evidence="3" id="KW-1185">Reference proteome</keyword>
<gene>
    <name evidence="2" type="ORF">HLH21_04685</name>
</gene>
<comment type="caution">
    <text evidence="2">The sequence shown here is derived from an EMBL/GenBank/DDBJ whole genome shotgun (WGS) entry which is preliminary data.</text>
</comment>
<evidence type="ECO:0000259" key="1">
    <source>
        <dbReference type="Pfam" id="PF25607"/>
    </source>
</evidence>
<dbReference type="AlphaFoldDB" id="A0A7W4J5T7"/>
<evidence type="ECO:0000313" key="2">
    <source>
        <dbReference type="EMBL" id="MBB2175222.1"/>
    </source>
</evidence>
<dbReference type="InterPro" id="IPR057699">
    <property type="entry name" value="DUF7939"/>
</dbReference>
<reference evidence="2 3" key="1">
    <citation type="submission" date="2020-04" db="EMBL/GenBank/DDBJ databases">
        <title>Description of novel Gluconacetobacter.</title>
        <authorList>
            <person name="Sombolestani A."/>
        </authorList>
    </citation>
    <scope>NUCLEOTIDE SEQUENCE [LARGE SCALE GENOMIC DNA]</scope>
    <source>
        <strain evidence="2 3">LMG 21312</strain>
    </source>
</reference>
<organism evidence="2 3">
    <name type="scientific">Gluconacetobacter johannae</name>
    <dbReference type="NCBI Taxonomy" id="112140"/>
    <lineage>
        <taxon>Bacteria</taxon>
        <taxon>Pseudomonadati</taxon>
        <taxon>Pseudomonadota</taxon>
        <taxon>Alphaproteobacteria</taxon>
        <taxon>Acetobacterales</taxon>
        <taxon>Acetobacteraceae</taxon>
        <taxon>Gluconacetobacter</taxon>
    </lineage>
</organism>
<dbReference type="Pfam" id="PF25607">
    <property type="entry name" value="DUF7939"/>
    <property type="match status" value="1"/>
</dbReference>
<dbReference type="EMBL" id="JABEQH010000005">
    <property type="protein sequence ID" value="MBB2175222.1"/>
    <property type="molecule type" value="Genomic_DNA"/>
</dbReference>
<name>A0A7W4J5T7_9PROT</name>
<protein>
    <recommendedName>
        <fullName evidence="1">DUF7939 domain-containing protein</fullName>
    </recommendedName>
</protein>